<proteinExistence type="predicted"/>
<dbReference type="KEGG" id="mdn:JT25_008400"/>
<gene>
    <name evidence="2" type="ORF">JT25_008400</name>
</gene>
<keyword evidence="3" id="KW-1185">Reference proteome</keyword>
<dbReference type="Proteomes" id="UP000030512">
    <property type="component" value="Chromosome"/>
</dbReference>
<keyword evidence="1" id="KW-1133">Transmembrane helix</keyword>
<accession>A0A126T374</accession>
<keyword evidence="1" id="KW-0812">Transmembrane</keyword>
<evidence type="ECO:0000256" key="1">
    <source>
        <dbReference type="SAM" id="Phobius"/>
    </source>
</evidence>
<protein>
    <submittedName>
        <fullName evidence="2">Uncharacterized protein</fullName>
    </submittedName>
</protein>
<dbReference type="EMBL" id="CP014476">
    <property type="protein sequence ID" value="AMK76512.1"/>
    <property type="molecule type" value="Genomic_DNA"/>
</dbReference>
<dbReference type="RefSeq" id="WP_036274946.1">
    <property type="nucleotide sequence ID" value="NZ_CP014476.1"/>
</dbReference>
<organism evidence="2 3">
    <name type="scientific">Methylomonas denitrificans</name>
    <dbReference type="NCBI Taxonomy" id="1538553"/>
    <lineage>
        <taxon>Bacteria</taxon>
        <taxon>Pseudomonadati</taxon>
        <taxon>Pseudomonadota</taxon>
        <taxon>Gammaproteobacteria</taxon>
        <taxon>Methylococcales</taxon>
        <taxon>Methylococcaceae</taxon>
        <taxon>Methylomonas</taxon>
    </lineage>
</organism>
<keyword evidence="1" id="KW-0472">Membrane</keyword>
<dbReference type="AlphaFoldDB" id="A0A126T374"/>
<evidence type="ECO:0000313" key="2">
    <source>
        <dbReference type="EMBL" id="AMK76512.1"/>
    </source>
</evidence>
<feature type="transmembrane region" description="Helical" evidence="1">
    <location>
        <begin position="166"/>
        <end position="194"/>
    </location>
</feature>
<evidence type="ECO:0000313" key="3">
    <source>
        <dbReference type="Proteomes" id="UP000030512"/>
    </source>
</evidence>
<dbReference type="OrthoDB" id="5573709at2"/>
<sequence length="207" mass="23084">MSRRELFVLTLKGLLAWLVLSGLVLYFGEWLAKGLFPLLKAVMISMAPDLSPSLNLLKSAQSQLDYSIELSAWVLPPVYLNANHFIPPGTELKSSAHLLHSFVPLVIEGSILLVWPVQSWRQRLLLLGLGLLTAILVVMATLPAQLLGKLEISFQDIAESGSNPRAIPWFVDWMVFCELGGRWLLGIASAWLCIQLQRGLMKFEVLH</sequence>
<dbReference type="STRING" id="1538553.JT25_008400"/>
<feature type="transmembrane region" description="Helical" evidence="1">
    <location>
        <begin position="124"/>
        <end position="146"/>
    </location>
</feature>
<reference evidence="2 3" key="1">
    <citation type="journal article" date="2015" name="Environ. Microbiol.">
        <title>Methane oxidation coupled to nitrate reduction under hypoxia by the Gammaproteobacterium Methylomonas denitrificans, sp. nov. type strain FJG1.</title>
        <authorList>
            <person name="Kits K.D."/>
            <person name="Klotz M.G."/>
            <person name="Stein L.Y."/>
        </authorList>
    </citation>
    <scope>NUCLEOTIDE SEQUENCE [LARGE SCALE GENOMIC DNA]</scope>
    <source>
        <strain evidence="2 3">FJG1</strain>
    </source>
</reference>
<name>A0A126T374_9GAMM</name>
<feature type="transmembrane region" description="Helical" evidence="1">
    <location>
        <begin position="98"/>
        <end position="117"/>
    </location>
</feature>
<feature type="transmembrane region" description="Helical" evidence="1">
    <location>
        <begin position="7"/>
        <end position="28"/>
    </location>
</feature>